<dbReference type="Proteomes" id="UP001231518">
    <property type="component" value="Chromosome 13"/>
</dbReference>
<name>A0AAD7YGX9_MYTSE</name>
<protein>
    <submittedName>
        <fullName evidence="1">Uncharacterized protein</fullName>
    </submittedName>
</protein>
<evidence type="ECO:0000313" key="2">
    <source>
        <dbReference type="Proteomes" id="UP001231518"/>
    </source>
</evidence>
<gene>
    <name evidence="1" type="ORF">PYW07_002783</name>
</gene>
<sequence>MVFYLICDYLKILTVLYFTISTKYVEPILVAWYSEIFVHLLLTCAPCMSLEIAVNDLEEIKCILAEQLLVYEDFNLRTVILQSLDYIDACTSKLNLWNNFPMDMKLVLRVFDLCASYIIALLQFVY</sequence>
<proteinExistence type="predicted"/>
<dbReference type="EMBL" id="JARGEI010000019">
    <property type="protein sequence ID" value="KAJ8714558.1"/>
    <property type="molecule type" value="Genomic_DNA"/>
</dbReference>
<reference evidence="1" key="1">
    <citation type="submission" date="2023-03" db="EMBL/GenBank/DDBJ databases">
        <title>Chromosome-level genomes of two armyworms, Mythimna separata and Mythimna loreyi, provide insights into the biosynthesis and reception of sex pheromones.</title>
        <authorList>
            <person name="Zhao H."/>
        </authorList>
    </citation>
    <scope>NUCLEOTIDE SEQUENCE</scope>
    <source>
        <strain evidence="1">BeijingLab</strain>
        <tissue evidence="1">Pupa</tissue>
    </source>
</reference>
<keyword evidence="2" id="KW-1185">Reference proteome</keyword>
<evidence type="ECO:0000313" key="1">
    <source>
        <dbReference type="EMBL" id="KAJ8714558.1"/>
    </source>
</evidence>
<dbReference type="AlphaFoldDB" id="A0AAD7YGX9"/>
<comment type="caution">
    <text evidence="1">The sequence shown here is derived from an EMBL/GenBank/DDBJ whole genome shotgun (WGS) entry which is preliminary data.</text>
</comment>
<accession>A0AAD7YGX9</accession>
<organism evidence="1 2">
    <name type="scientific">Mythimna separata</name>
    <name type="common">Oriental armyworm</name>
    <name type="synonym">Pseudaletia separata</name>
    <dbReference type="NCBI Taxonomy" id="271217"/>
    <lineage>
        <taxon>Eukaryota</taxon>
        <taxon>Metazoa</taxon>
        <taxon>Ecdysozoa</taxon>
        <taxon>Arthropoda</taxon>
        <taxon>Hexapoda</taxon>
        <taxon>Insecta</taxon>
        <taxon>Pterygota</taxon>
        <taxon>Neoptera</taxon>
        <taxon>Endopterygota</taxon>
        <taxon>Lepidoptera</taxon>
        <taxon>Glossata</taxon>
        <taxon>Ditrysia</taxon>
        <taxon>Noctuoidea</taxon>
        <taxon>Noctuidae</taxon>
        <taxon>Noctuinae</taxon>
        <taxon>Hadenini</taxon>
        <taxon>Mythimna</taxon>
    </lineage>
</organism>